<sequence>METRIPGSTELVRYSGVNRTQATDAKAQPAATSAMSSDEPRVDDGILTQRQPAEPVRAELEAAVSEMNEVAQAADRDIAFKLDDDSGRVVVSVTDRATGDVIRQIPSDEALELAAHLSDARSLLFKTEA</sequence>
<keyword evidence="3" id="KW-1185">Reference proteome</keyword>
<evidence type="ECO:0008006" key="4">
    <source>
        <dbReference type="Google" id="ProtNLM"/>
    </source>
</evidence>
<evidence type="ECO:0000313" key="2">
    <source>
        <dbReference type="EMBL" id="GGI98554.1"/>
    </source>
</evidence>
<comment type="caution">
    <text evidence="2">The sequence shown here is derived from an EMBL/GenBank/DDBJ whole genome shotgun (WGS) entry which is preliminary data.</text>
</comment>
<organism evidence="2 3">
    <name type="scientific">Halopseudomonas pertucinogena</name>
    <dbReference type="NCBI Taxonomy" id="86175"/>
    <lineage>
        <taxon>Bacteria</taxon>
        <taxon>Pseudomonadati</taxon>
        <taxon>Pseudomonadota</taxon>
        <taxon>Gammaproteobacteria</taxon>
        <taxon>Pseudomonadales</taxon>
        <taxon>Pseudomonadaceae</taxon>
        <taxon>Halopseudomonas</taxon>
    </lineage>
</organism>
<protein>
    <recommendedName>
        <fullName evidence="4">Flagellar protein FlaG</fullName>
    </recommendedName>
</protein>
<accession>A0ABQ2CSP2</accession>
<dbReference type="Proteomes" id="UP000633263">
    <property type="component" value="Unassembled WGS sequence"/>
</dbReference>
<evidence type="ECO:0000313" key="3">
    <source>
        <dbReference type="Proteomes" id="UP000633263"/>
    </source>
</evidence>
<evidence type="ECO:0000256" key="1">
    <source>
        <dbReference type="SAM" id="MobiDB-lite"/>
    </source>
</evidence>
<dbReference type="InterPro" id="IPR035924">
    <property type="entry name" value="FlaG-like_sf"/>
</dbReference>
<dbReference type="PANTHER" id="PTHR37166:SF1">
    <property type="entry name" value="PROTEIN FLAG"/>
    <property type="match status" value="1"/>
</dbReference>
<dbReference type="SUPFAM" id="SSF160214">
    <property type="entry name" value="FlaG-like"/>
    <property type="match status" value="1"/>
</dbReference>
<dbReference type="InterPro" id="IPR005186">
    <property type="entry name" value="FlaG"/>
</dbReference>
<reference evidence="3" key="1">
    <citation type="journal article" date="2019" name="Int. J. Syst. Evol. Microbiol.">
        <title>The Global Catalogue of Microorganisms (GCM) 10K type strain sequencing project: providing services to taxonomists for standard genome sequencing and annotation.</title>
        <authorList>
            <consortium name="The Broad Institute Genomics Platform"/>
            <consortium name="The Broad Institute Genome Sequencing Center for Infectious Disease"/>
            <person name="Wu L."/>
            <person name="Ma J."/>
        </authorList>
    </citation>
    <scope>NUCLEOTIDE SEQUENCE [LARGE SCALE GENOMIC DNA]</scope>
    <source>
        <strain evidence="3">JCM 11590</strain>
    </source>
</reference>
<dbReference type="EMBL" id="BMNN01000002">
    <property type="protein sequence ID" value="GGI98554.1"/>
    <property type="molecule type" value="Genomic_DNA"/>
</dbReference>
<dbReference type="PANTHER" id="PTHR37166">
    <property type="entry name" value="PROTEIN FLAG"/>
    <property type="match status" value="1"/>
</dbReference>
<dbReference type="Pfam" id="PF03646">
    <property type="entry name" value="FlaG"/>
    <property type="match status" value="1"/>
</dbReference>
<gene>
    <name evidence="2" type="ORF">GCM10009083_14090</name>
</gene>
<name>A0ABQ2CSP2_9GAMM</name>
<proteinExistence type="predicted"/>
<feature type="region of interest" description="Disordered" evidence="1">
    <location>
        <begin position="1"/>
        <end position="43"/>
    </location>
</feature>
<dbReference type="Gene3D" id="3.30.160.170">
    <property type="entry name" value="FlaG-like"/>
    <property type="match status" value="1"/>
</dbReference>